<evidence type="ECO:0000256" key="4">
    <source>
        <dbReference type="ARBA" id="ARBA00022989"/>
    </source>
</evidence>
<dbReference type="PANTHER" id="PTHR30250">
    <property type="entry name" value="PST FAMILY PREDICTED COLANIC ACID TRANSPORTER"/>
    <property type="match status" value="1"/>
</dbReference>
<feature type="transmembrane region" description="Helical" evidence="6">
    <location>
        <begin position="149"/>
        <end position="171"/>
    </location>
</feature>
<keyword evidence="5 6" id="KW-0472">Membrane</keyword>
<dbReference type="PANTHER" id="PTHR30250:SF26">
    <property type="entry name" value="PSMA PROTEIN"/>
    <property type="match status" value="1"/>
</dbReference>
<gene>
    <name evidence="7" type="ORF">FJY68_06360</name>
</gene>
<evidence type="ECO:0000256" key="2">
    <source>
        <dbReference type="ARBA" id="ARBA00022475"/>
    </source>
</evidence>
<feature type="transmembrane region" description="Helical" evidence="6">
    <location>
        <begin position="210"/>
        <end position="230"/>
    </location>
</feature>
<feature type="transmembrane region" description="Helical" evidence="6">
    <location>
        <begin position="338"/>
        <end position="362"/>
    </location>
</feature>
<evidence type="ECO:0000313" key="8">
    <source>
        <dbReference type="Proteomes" id="UP000779900"/>
    </source>
</evidence>
<proteinExistence type="predicted"/>
<evidence type="ECO:0000256" key="3">
    <source>
        <dbReference type="ARBA" id="ARBA00022692"/>
    </source>
</evidence>
<feature type="transmembrane region" description="Helical" evidence="6">
    <location>
        <begin position="401"/>
        <end position="420"/>
    </location>
</feature>
<dbReference type="GO" id="GO:0005886">
    <property type="term" value="C:plasma membrane"/>
    <property type="evidence" value="ECO:0007669"/>
    <property type="project" value="UniProtKB-SubCell"/>
</dbReference>
<keyword evidence="2" id="KW-1003">Cell membrane</keyword>
<feature type="transmembrane region" description="Helical" evidence="6">
    <location>
        <begin position="368"/>
        <end position="389"/>
    </location>
</feature>
<evidence type="ECO:0000256" key="1">
    <source>
        <dbReference type="ARBA" id="ARBA00004651"/>
    </source>
</evidence>
<feature type="transmembrane region" description="Helical" evidence="6">
    <location>
        <begin position="495"/>
        <end position="514"/>
    </location>
</feature>
<feature type="transmembrane region" description="Helical" evidence="6">
    <location>
        <begin position="38"/>
        <end position="60"/>
    </location>
</feature>
<evidence type="ECO:0000313" key="7">
    <source>
        <dbReference type="EMBL" id="MBM3331461.1"/>
    </source>
</evidence>
<dbReference type="InterPro" id="IPR050833">
    <property type="entry name" value="Poly_Biosynth_Transport"/>
</dbReference>
<feature type="transmembrane region" description="Helical" evidence="6">
    <location>
        <begin position="276"/>
        <end position="300"/>
    </location>
</feature>
<accession>A0A937XH07</accession>
<sequence>MWRRAANHPWSGTIPVTSRLAPSSDARAEARRYLLRNVVSNGAFVVLPSLVSLWFVPYAIRHLGVAVYGLIALATSVTNFFGVLTGSFNSAASRYLTMELARGDNAAANRTFNSALSGGALVAAAILPISLALVFAAPRLFRIPSGQEIAFRWLFAATAGGFLVTALGSAFQVSSFARSRFDLQNSVGVASLLLNRGVVVALFAALTPSLWHVGTGILAGVLVSLVGSIVIWRHLTPQLHIRPWTSSRSLVVDMIGMGSWLTLGQVGFMAHVGTDIVVANLILGPLAAGTYAPLLQLSVLTRSMASTMVRVITPVAVAGYACDGMAGTLAVTRRAMNILGLLMALPIGLLCGLAKPFLALWLGPSFQGVATVLSIMIFPLCVNLAVAPIGEAAIALNKVRWPSTITLITGLIQIALALALAKWSGWGISGIAVAGALALTLNRAVFMPAYGAAIMKTRWLALLLPLIPGIVGAVVLGALAYGISQVWAIRTWPGLISLVTLLSGLYGVVVYSLVLQPGDRALARNLLRRQALVR</sequence>
<comment type="caution">
    <text evidence="7">The sequence shown here is derived from an EMBL/GenBank/DDBJ whole genome shotgun (WGS) entry which is preliminary data.</text>
</comment>
<comment type="subcellular location">
    <subcellularLocation>
        <location evidence="1">Cell membrane</location>
        <topology evidence="1">Multi-pass membrane protein</topology>
    </subcellularLocation>
</comment>
<organism evidence="7 8">
    <name type="scientific">candidate division WOR-3 bacterium</name>
    <dbReference type="NCBI Taxonomy" id="2052148"/>
    <lineage>
        <taxon>Bacteria</taxon>
        <taxon>Bacteria division WOR-3</taxon>
    </lineage>
</organism>
<protein>
    <recommendedName>
        <fullName evidence="9">Polysaccharide biosynthesis protein C-terminal domain-containing protein</fullName>
    </recommendedName>
</protein>
<reference evidence="7" key="1">
    <citation type="submission" date="2019-03" db="EMBL/GenBank/DDBJ databases">
        <title>Lake Tanganyika Metagenome-Assembled Genomes (MAGs).</title>
        <authorList>
            <person name="Tran P."/>
        </authorList>
    </citation>
    <scope>NUCLEOTIDE SEQUENCE</scope>
    <source>
        <strain evidence="7">K_DeepCast_150m_m2_040</strain>
    </source>
</reference>
<keyword evidence="3 6" id="KW-0812">Transmembrane</keyword>
<dbReference type="AlphaFoldDB" id="A0A937XH07"/>
<dbReference type="Proteomes" id="UP000779900">
    <property type="component" value="Unassembled WGS sequence"/>
</dbReference>
<name>A0A937XH07_UNCW3</name>
<feature type="transmembrane region" description="Helical" evidence="6">
    <location>
        <begin position="426"/>
        <end position="447"/>
    </location>
</feature>
<dbReference type="InterPro" id="IPR002797">
    <property type="entry name" value="Polysacc_synth"/>
</dbReference>
<evidence type="ECO:0000256" key="6">
    <source>
        <dbReference type="SAM" id="Phobius"/>
    </source>
</evidence>
<feature type="transmembrane region" description="Helical" evidence="6">
    <location>
        <begin position="459"/>
        <end position="483"/>
    </location>
</feature>
<dbReference type="Pfam" id="PF01943">
    <property type="entry name" value="Polysacc_synt"/>
    <property type="match status" value="1"/>
</dbReference>
<feature type="transmembrane region" description="Helical" evidence="6">
    <location>
        <begin position="183"/>
        <end position="204"/>
    </location>
</feature>
<keyword evidence="4 6" id="KW-1133">Transmembrane helix</keyword>
<evidence type="ECO:0000256" key="5">
    <source>
        <dbReference type="ARBA" id="ARBA00023136"/>
    </source>
</evidence>
<feature type="transmembrane region" description="Helical" evidence="6">
    <location>
        <begin position="112"/>
        <end position="137"/>
    </location>
</feature>
<feature type="transmembrane region" description="Helical" evidence="6">
    <location>
        <begin position="66"/>
        <end position="91"/>
    </location>
</feature>
<dbReference type="EMBL" id="VGIR01000030">
    <property type="protein sequence ID" value="MBM3331461.1"/>
    <property type="molecule type" value="Genomic_DNA"/>
</dbReference>
<evidence type="ECO:0008006" key="9">
    <source>
        <dbReference type="Google" id="ProtNLM"/>
    </source>
</evidence>